<evidence type="ECO:0000256" key="5">
    <source>
        <dbReference type="ARBA" id="ARBA00022692"/>
    </source>
</evidence>
<evidence type="ECO:0000256" key="4">
    <source>
        <dbReference type="ARBA" id="ARBA00022679"/>
    </source>
</evidence>
<sequence>MLSLIIFGAILGVSFYYRTTNIWMLKNLGDGFLKRTEGLRPIILGAFNRMENEKNIKGDYAVIQYLSHIFDNQKLYCISKSNDDDKPLITTGLIQRIHKGKRSMNDICSWSSHLAECQIVSSNLNYITLSTSSDIKEIKNGMKILLEPPVIRQVKEPLVVCIAPMYIYTEWQIMLTGIESWLPLGATKIIIPIQSVSNTVMNILKRYEREQKVILRYWPKWPVMNDINPNGLVLSWGIEESHVNCLHFAKSFAELIAFSDIDDIFIPVNPMNAKPGYNLNLLHSLFEEHPQAGTLLFEHRDTQLQLPKKTSKEKTLNDFNFDFLQNTKVKQSCRVWRMKTRVVVNASRVDTVNMHESGINRFGYTQVRLPCRQAHFYHLRHSYRNLPSQSSDRVNMSTIVSLLNNQFKHRLSTTLSTISNLPISESLLDTFRDFDECVKAVNKEHFTLKVSRCMTPSACFARPPSSNMNCTAATTDYSFARIGADFISAPGIYKFIPSSDCDAPIPKYTTGNSFYLP</sequence>
<organism evidence="9 10">
    <name type="scientific">Parastrongyloides trichosuri</name>
    <name type="common">Possum-specific nematode worm</name>
    <dbReference type="NCBI Taxonomy" id="131310"/>
    <lineage>
        <taxon>Eukaryota</taxon>
        <taxon>Metazoa</taxon>
        <taxon>Ecdysozoa</taxon>
        <taxon>Nematoda</taxon>
        <taxon>Chromadorea</taxon>
        <taxon>Rhabditida</taxon>
        <taxon>Tylenchina</taxon>
        <taxon>Panagrolaimomorpha</taxon>
        <taxon>Strongyloidoidea</taxon>
        <taxon>Strongyloididae</taxon>
        <taxon>Parastrongyloides</taxon>
    </lineage>
</organism>
<evidence type="ECO:0000256" key="7">
    <source>
        <dbReference type="ARBA" id="ARBA00023136"/>
    </source>
</evidence>
<keyword evidence="4 8" id="KW-0808">Transferase</keyword>
<evidence type="ECO:0000313" key="9">
    <source>
        <dbReference type="Proteomes" id="UP000038045"/>
    </source>
</evidence>
<dbReference type="PANTHER" id="PTHR21645:SF22">
    <property type="entry name" value="GLYCOSYLTRANSFERASE FAMILY 92 PROTEIN"/>
    <property type="match status" value="1"/>
</dbReference>
<protein>
    <recommendedName>
        <fullName evidence="8">Glycosyltransferase family 92 protein</fullName>
        <ecNumber evidence="8">2.4.1.-</ecNumber>
    </recommendedName>
</protein>
<dbReference type="InterPro" id="IPR052012">
    <property type="entry name" value="GTase_92"/>
</dbReference>
<comment type="similarity">
    <text evidence="2 8">Belongs to the glycosyltransferase 92 family.</text>
</comment>
<accession>A0A0N5A5D2</accession>
<evidence type="ECO:0000256" key="3">
    <source>
        <dbReference type="ARBA" id="ARBA00022676"/>
    </source>
</evidence>
<evidence type="ECO:0000313" key="10">
    <source>
        <dbReference type="WBParaSite" id="PTRK_0001691500.1"/>
    </source>
</evidence>
<dbReference type="Pfam" id="PF01697">
    <property type="entry name" value="Glyco_transf_92"/>
    <property type="match status" value="1"/>
</dbReference>
<dbReference type="InterPro" id="IPR008166">
    <property type="entry name" value="Glyco_transf_92"/>
</dbReference>
<keyword evidence="3 8" id="KW-0328">Glycosyltransferase</keyword>
<dbReference type="PANTHER" id="PTHR21645">
    <property type="entry name" value="GLYCOSYLTRANSFERASE FAMILY 92 PROTEIN"/>
    <property type="match status" value="1"/>
</dbReference>
<proteinExistence type="inferred from homology"/>
<dbReference type="GO" id="GO:0016757">
    <property type="term" value="F:glycosyltransferase activity"/>
    <property type="evidence" value="ECO:0007669"/>
    <property type="project" value="UniProtKB-UniRule"/>
</dbReference>
<keyword evidence="6" id="KW-1133">Transmembrane helix</keyword>
<dbReference type="GO" id="GO:0016020">
    <property type="term" value="C:membrane"/>
    <property type="evidence" value="ECO:0007669"/>
    <property type="project" value="UniProtKB-SubCell"/>
</dbReference>
<dbReference type="WBParaSite" id="PTRK_0001691500.1">
    <property type="protein sequence ID" value="PTRK_0001691500.1"/>
    <property type="gene ID" value="PTRK_0001691500"/>
</dbReference>
<dbReference type="Proteomes" id="UP000038045">
    <property type="component" value="Unplaced"/>
</dbReference>
<dbReference type="EC" id="2.4.1.-" evidence="8"/>
<evidence type="ECO:0000256" key="1">
    <source>
        <dbReference type="ARBA" id="ARBA00004167"/>
    </source>
</evidence>
<evidence type="ECO:0000256" key="6">
    <source>
        <dbReference type="ARBA" id="ARBA00022989"/>
    </source>
</evidence>
<keyword evidence="7" id="KW-0472">Membrane</keyword>
<evidence type="ECO:0000256" key="2">
    <source>
        <dbReference type="ARBA" id="ARBA00007647"/>
    </source>
</evidence>
<dbReference type="AlphaFoldDB" id="A0A0N5A5D2"/>
<keyword evidence="5" id="KW-0812">Transmembrane</keyword>
<reference evidence="10" key="1">
    <citation type="submission" date="2017-02" db="UniProtKB">
        <authorList>
            <consortium name="WormBaseParasite"/>
        </authorList>
    </citation>
    <scope>IDENTIFICATION</scope>
</reference>
<name>A0A0N5A5D2_PARTI</name>
<dbReference type="STRING" id="131310.A0A0N5A5D2"/>
<comment type="subcellular location">
    <subcellularLocation>
        <location evidence="1">Membrane</location>
        <topology evidence="1">Single-pass membrane protein</topology>
    </subcellularLocation>
</comment>
<keyword evidence="9" id="KW-1185">Reference proteome</keyword>
<evidence type="ECO:0000256" key="8">
    <source>
        <dbReference type="RuleBase" id="RU366017"/>
    </source>
</evidence>